<evidence type="ECO:0000256" key="1">
    <source>
        <dbReference type="SAM" id="MobiDB-lite"/>
    </source>
</evidence>
<evidence type="ECO:0000313" key="2">
    <source>
        <dbReference type="EMBL" id="KAK7043380.1"/>
    </source>
</evidence>
<dbReference type="AlphaFoldDB" id="A0AAW0CW98"/>
<comment type="caution">
    <text evidence="2">The sequence shown here is derived from an EMBL/GenBank/DDBJ whole genome shotgun (WGS) entry which is preliminary data.</text>
</comment>
<dbReference type="Proteomes" id="UP001362999">
    <property type="component" value="Unassembled WGS sequence"/>
</dbReference>
<feature type="region of interest" description="Disordered" evidence="1">
    <location>
        <begin position="1"/>
        <end position="22"/>
    </location>
</feature>
<name>A0AAW0CW98_9AGAR</name>
<dbReference type="EMBL" id="JAWWNJ010000012">
    <property type="protein sequence ID" value="KAK7043380.1"/>
    <property type="molecule type" value="Genomic_DNA"/>
</dbReference>
<proteinExistence type="predicted"/>
<organism evidence="2 3">
    <name type="scientific">Favolaschia claudopus</name>
    <dbReference type="NCBI Taxonomy" id="2862362"/>
    <lineage>
        <taxon>Eukaryota</taxon>
        <taxon>Fungi</taxon>
        <taxon>Dikarya</taxon>
        <taxon>Basidiomycota</taxon>
        <taxon>Agaricomycotina</taxon>
        <taxon>Agaricomycetes</taxon>
        <taxon>Agaricomycetidae</taxon>
        <taxon>Agaricales</taxon>
        <taxon>Marasmiineae</taxon>
        <taxon>Mycenaceae</taxon>
        <taxon>Favolaschia</taxon>
    </lineage>
</organism>
<reference evidence="2 3" key="1">
    <citation type="journal article" date="2024" name="J Genomics">
        <title>Draft genome sequencing and assembly of Favolaschia claudopus CIRM-BRFM 2984 isolated from oak limbs.</title>
        <authorList>
            <person name="Navarro D."/>
            <person name="Drula E."/>
            <person name="Chaduli D."/>
            <person name="Cazenave R."/>
            <person name="Ahrendt S."/>
            <person name="Wang J."/>
            <person name="Lipzen A."/>
            <person name="Daum C."/>
            <person name="Barry K."/>
            <person name="Grigoriev I.V."/>
            <person name="Favel A."/>
            <person name="Rosso M.N."/>
            <person name="Martin F."/>
        </authorList>
    </citation>
    <scope>NUCLEOTIDE SEQUENCE [LARGE SCALE GENOMIC DNA]</scope>
    <source>
        <strain evidence="2 3">CIRM-BRFM 2984</strain>
    </source>
</reference>
<sequence>MCYSQRSGFATHGEREGNLGQDAGERAFDDVARVGGGDGCDSDDNLGGYMAFLFSFLYQSQSHEDVALCAVSAGDELSSGMILSCLLLDFCGLYQRPAARSATHLIRGEPSDLEPLPGHLQAFTEGSSRQMRCSIGNARVVHAFPRLWLCRAAYMHLHLYPSTELRLAQRTPRNTFLRIRCCCCGCSYWAIGWFMFGTRERASGPSCGP</sequence>
<protein>
    <submittedName>
        <fullName evidence="2">Uncharacterized protein</fullName>
    </submittedName>
</protein>
<gene>
    <name evidence="2" type="ORF">R3P38DRAFT_3440161</name>
</gene>
<evidence type="ECO:0000313" key="3">
    <source>
        <dbReference type="Proteomes" id="UP001362999"/>
    </source>
</evidence>
<keyword evidence="3" id="KW-1185">Reference proteome</keyword>
<accession>A0AAW0CW98</accession>
<feature type="compositionally biased region" description="Basic and acidic residues" evidence="1">
    <location>
        <begin position="12"/>
        <end position="22"/>
    </location>
</feature>